<feature type="transmembrane region" description="Helical" evidence="1">
    <location>
        <begin position="34"/>
        <end position="51"/>
    </location>
</feature>
<gene>
    <name evidence="2" type="ORF">QWJ08_15430</name>
</gene>
<protein>
    <submittedName>
        <fullName evidence="2">Uncharacterized protein</fullName>
    </submittedName>
</protein>
<reference evidence="2" key="1">
    <citation type="submission" date="2024-05" db="EMBL/GenBank/DDBJ databases">
        <title>Genome Sequences of Four Agar- Degrading Marine Bacteria.</title>
        <authorList>
            <person name="Phillips E.K."/>
            <person name="Shaffer J.C."/>
            <person name="Henson M.W."/>
            <person name="Temperton B."/>
            <person name="Thrash C.J."/>
            <person name="Martin M.O."/>
        </authorList>
    </citation>
    <scope>NUCLEOTIDE SEQUENCE</scope>
    <source>
        <strain evidence="2">EKP203</strain>
    </source>
</reference>
<keyword evidence="1" id="KW-0472">Membrane</keyword>
<name>A0ABT7Y3Z0_9VIBR</name>
<organism evidence="2 3">
    <name type="scientific">Vibrio agarivorans</name>
    <dbReference type="NCBI Taxonomy" id="153622"/>
    <lineage>
        <taxon>Bacteria</taxon>
        <taxon>Pseudomonadati</taxon>
        <taxon>Pseudomonadota</taxon>
        <taxon>Gammaproteobacteria</taxon>
        <taxon>Vibrionales</taxon>
        <taxon>Vibrionaceae</taxon>
        <taxon>Vibrio</taxon>
    </lineage>
</organism>
<evidence type="ECO:0000256" key="1">
    <source>
        <dbReference type="SAM" id="Phobius"/>
    </source>
</evidence>
<keyword evidence="3" id="KW-1185">Reference proteome</keyword>
<feature type="transmembrane region" description="Helical" evidence="1">
    <location>
        <begin position="12"/>
        <end position="28"/>
    </location>
</feature>
<keyword evidence="1" id="KW-1133">Transmembrane helix</keyword>
<dbReference type="Proteomes" id="UP001169719">
    <property type="component" value="Unassembled WGS sequence"/>
</dbReference>
<proteinExistence type="predicted"/>
<dbReference type="RefSeq" id="WP_264875930.1">
    <property type="nucleotide sequence ID" value="NZ_BLAT01000002.1"/>
</dbReference>
<evidence type="ECO:0000313" key="2">
    <source>
        <dbReference type="EMBL" id="MDN2482730.1"/>
    </source>
</evidence>
<comment type="caution">
    <text evidence="2">The sequence shown here is derived from an EMBL/GenBank/DDBJ whole genome shotgun (WGS) entry which is preliminary data.</text>
</comment>
<sequence>MNKKLGQVMTSSRMISFIAFLAATFAWVLDLKALFTFSIIAFIASATLYWTERYQSKRSEDQDEHSQL</sequence>
<dbReference type="EMBL" id="JAUEOZ010000002">
    <property type="protein sequence ID" value="MDN2482730.1"/>
    <property type="molecule type" value="Genomic_DNA"/>
</dbReference>
<evidence type="ECO:0000313" key="3">
    <source>
        <dbReference type="Proteomes" id="UP001169719"/>
    </source>
</evidence>
<keyword evidence="1" id="KW-0812">Transmembrane</keyword>
<accession>A0ABT7Y3Z0</accession>